<proteinExistence type="predicted"/>
<dbReference type="SUPFAM" id="SSF55961">
    <property type="entry name" value="Bet v1-like"/>
    <property type="match status" value="1"/>
</dbReference>
<dbReference type="EMBL" id="JAUSTF010000019">
    <property type="protein sequence ID" value="MDQ0183065.1"/>
    <property type="molecule type" value="Genomic_DNA"/>
</dbReference>
<dbReference type="AlphaFoldDB" id="A0AAW8DMS7"/>
<feature type="region of interest" description="Disordered" evidence="1">
    <location>
        <begin position="87"/>
        <end position="106"/>
    </location>
</feature>
<evidence type="ECO:0000313" key="4">
    <source>
        <dbReference type="Proteomes" id="UP001230951"/>
    </source>
</evidence>
<organism evidence="2 5">
    <name type="scientific">Arthrobacter bambusae</name>
    <dbReference type="NCBI Taxonomy" id="1338426"/>
    <lineage>
        <taxon>Bacteria</taxon>
        <taxon>Bacillati</taxon>
        <taxon>Actinomycetota</taxon>
        <taxon>Actinomycetes</taxon>
        <taxon>Micrococcales</taxon>
        <taxon>Micrococcaceae</taxon>
        <taxon>Arthrobacter</taxon>
    </lineage>
</organism>
<evidence type="ECO:0000313" key="3">
    <source>
        <dbReference type="EMBL" id="MDQ0183065.1"/>
    </source>
</evidence>
<name>A0AAW8DMS7_9MICC</name>
<evidence type="ECO:0000313" key="2">
    <source>
        <dbReference type="EMBL" id="MDP9907685.1"/>
    </source>
</evidence>
<accession>A0AAW8DMS7</accession>
<dbReference type="Proteomes" id="UP001230951">
    <property type="component" value="Unassembled WGS sequence"/>
</dbReference>
<comment type="caution">
    <text evidence="2">The sequence shown here is derived from an EMBL/GenBank/DDBJ whole genome shotgun (WGS) entry which is preliminary data.</text>
</comment>
<sequence length="106" mass="11631">MTVSFTCRTHIGMEPGELFDLSRNVDAHVGSMAKSRERAVAGVVSGLLSEGDEVTWQAWHFAVPLRMSSRITRFRFPESFTDEQVRGPFASSGTCTSSFPTTAARS</sequence>
<feature type="compositionally biased region" description="Polar residues" evidence="1">
    <location>
        <begin position="91"/>
        <end position="106"/>
    </location>
</feature>
<dbReference type="Gene3D" id="3.30.530.20">
    <property type="match status" value="1"/>
</dbReference>
<evidence type="ECO:0000256" key="1">
    <source>
        <dbReference type="SAM" id="MobiDB-lite"/>
    </source>
</evidence>
<keyword evidence="4" id="KW-1185">Reference proteome</keyword>
<protein>
    <submittedName>
        <fullName evidence="2">Uncharacterized protein</fullName>
    </submittedName>
</protein>
<dbReference type="EMBL" id="JAUSRG010000025">
    <property type="protein sequence ID" value="MDP9907685.1"/>
    <property type="molecule type" value="Genomic_DNA"/>
</dbReference>
<dbReference type="RefSeq" id="WP_306964441.1">
    <property type="nucleotide sequence ID" value="NZ_JAUSRG010000025.1"/>
</dbReference>
<reference evidence="2 4" key="1">
    <citation type="submission" date="2023-07" db="EMBL/GenBank/DDBJ databases">
        <title>Sorghum-associated microbial communities from plants grown in Nebraska, USA.</title>
        <authorList>
            <person name="Schachtman D."/>
        </authorList>
    </citation>
    <scope>NUCLEOTIDE SEQUENCE</scope>
    <source>
        <strain evidence="2">DS1006</strain>
        <strain evidence="3 4">DS1016</strain>
    </source>
</reference>
<gene>
    <name evidence="2" type="ORF">J2S90_004680</name>
    <name evidence="3" type="ORF">J2S93_004524</name>
</gene>
<dbReference type="Proteomes" id="UP001242995">
    <property type="component" value="Unassembled WGS sequence"/>
</dbReference>
<dbReference type="InterPro" id="IPR023393">
    <property type="entry name" value="START-like_dom_sf"/>
</dbReference>
<evidence type="ECO:0000313" key="5">
    <source>
        <dbReference type="Proteomes" id="UP001242995"/>
    </source>
</evidence>